<name>A0A5J4YLF2_PORPP</name>
<reference evidence="3" key="1">
    <citation type="journal article" date="2019" name="Nat. Commun.">
        <title>Expansion of phycobilisome linker gene families in mesophilic red algae.</title>
        <authorList>
            <person name="Lee J."/>
            <person name="Kim D."/>
            <person name="Bhattacharya D."/>
            <person name="Yoon H.S."/>
        </authorList>
    </citation>
    <scope>NUCLEOTIDE SEQUENCE [LARGE SCALE GENOMIC DNA]</scope>
    <source>
        <strain evidence="3">CCMP 1328</strain>
    </source>
</reference>
<evidence type="ECO:0000313" key="3">
    <source>
        <dbReference type="Proteomes" id="UP000324585"/>
    </source>
</evidence>
<feature type="compositionally biased region" description="Low complexity" evidence="1">
    <location>
        <begin position="120"/>
        <end position="138"/>
    </location>
</feature>
<feature type="compositionally biased region" description="Low complexity" evidence="1">
    <location>
        <begin position="592"/>
        <end position="602"/>
    </location>
</feature>
<feature type="region of interest" description="Disordered" evidence="1">
    <location>
        <begin position="1"/>
        <end position="171"/>
    </location>
</feature>
<evidence type="ECO:0000313" key="2">
    <source>
        <dbReference type="EMBL" id="KAA8492256.1"/>
    </source>
</evidence>
<feature type="compositionally biased region" description="Basic and acidic residues" evidence="1">
    <location>
        <begin position="515"/>
        <end position="524"/>
    </location>
</feature>
<comment type="caution">
    <text evidence="2">The sequence shown here is derived from an EMBL/GenBank/DDBJ whole genome shotgun (WGS) entry which is preliminary data.</text>
</comment>
<feature type="compositionally biased region" description="Basic and acidic residues" evidence="1">
    <location>
        <begin position="44"/>
        <end position="64"/>
    </location>
</feature>
<feature type="compositionally biased region" description="Acidic residues" evidence="1">
    <location>
        <begin position="453"/>
        <end position="464"/>
    </location>
</feature>
<feature type="compositionally biased region" description="Low complexity" evidence="1">
    <location>
        <begin position="79"/>
        <end position="89"/>
    </location>
</feature>
<proteinExistence type="predicted"/>
<gene>
    <name evidence="2" type="ORF">FVE85_3694</name>
</gene>
<sequence>MAGNSARDDEDAQVLVDSATDEGEQAGVEYGYADAALYQGARGTSREDRSRVHAAQHKGEDKTHQPTYAPSGHHRQQQREQQVGPQTRQPEQERVGLQSQYAYDTPRHGMAQLKGQPNRESPSSSAMPSSESSPALLESQRHGAHRAHGATPANDRGGRMYAGDEDVSGGSTSMAAVSVQKNVKKKPLVTLLSSQSLAEGAVGASGPDDDRQSRRESLLQHSRNHSELVVTHSAAESGVQGNHSAHPLASRSSSERFLASPRRKPVSMLQEELEHGAVQSRSHGLYSRMSSCLVMLEGGECVKIENLCEGCRVLGFRYVLIITIAHFLNESAKDQFEKSLQRSSPQLGKHPYFVIVVGSSPTKFIRSFTGQAALRNVQPKQMISEGISVSDYDPSTSAAVTADPTKLVYSYMIAYEASRMQTGSPSLPAATPASASAGVPPAPESESSFSPDDMADENPEDEYDGGPTSLRIPSEFSSTPGTKLVARLRSSDGFFSSREQASKGGAQSVDDADMEKEAAKGLRDRANIAGRGRISSGTSNVGLRGREGLHIPGLPEMLSEPPGLDSHAQVLAEDDIEPPDMSPSERAPPEMSSSFDASSLRSLRPRRSAQKRSYALDSFHPASIDLHELRPPGGANAGTRARVKRGVLLDDEAVDVGTGMFSNSPRTVSNVQAAAVRPLPKPESHESRSSGARSGTAHSPHLITQKFSQLCKLSDAGKRQYLSATILDLQTHEAENVMNQSMRF</sequence>
<feature type="region of interest" description="Disordered" evidence="1">
    <location>
        <begin position="575"/>
        <end position="613"/>
    </location>
</feature>
<feature type="region of interest" description="Disordered" evidence="1">
    <location>
        <begin position="677"/>
        <end position="701"/>
    </location>
</feature>
<protein>
    <submittedName>
        <fullName evidence="2">Uncharacterized protein</fullName>
    </submittedName>
</protein>
<organism evidence="2 3">
    <name type="scientific">Porphyridium purpureum</name>
    <name type="common">Red alga</name>
    <name type="synonym">Porphyridium cruentum</name>
    <dbReference type="NCBI Taxonomy" id="35688"/>
    <lineage>
        <taxon>Eukaryota</taxon>
        <taxon>Rhodophyta</taxon>
        <taxon>Bangiophyceae</taxon>
        <taxon>Porphyridiales</taxon>
        <taxon>Porphyridiaceae</taxon>
        <taxon>Porphyridium</taxon>
    </lineage>
</organism>
<dbReference type="Proteomes" id="UP000324585">
    <property type="component" value="Unassembled WGS sequence"/>
</dbReference>
<feature type="compositionally biased region" description="Low complexity" evidence="1">
    <location>
        <begin position="422"/>
        <end position="451"/>
    </location>
</feature>
<evidence type="ECO:0000256" key="1">
    <source>
        <dbReference type="SAM" id="MobiDB-lite"/>
    </source>
</evidence>
<feature type="region of interest" description="Disordered" evidence="1">
    <location>
        <begin position="422"/>
        <end position="481"/>
    </location>
</feature>
<keyword evidence="3" id="KW-1185">Reference proteome</keyword>
<feature type="compositionally biased region" description="Basic and acidic residues" evidence="1">
    <location>
        <begin position="208"/>
        <end position="218"/>
    </location>
</feature>
<feature type="region of interest" description="Disordered" evidence="1">
    <location>
        <begin position="198"/>
        <end position="258"/>
    </location>
</feature>
<dbReference type="EMBL" id="VRMN01000010">
    <property type="protein sequence ID" value="KAA8492256.1"/>
    <property type="molecule type" value="Genomic_DNA"/>
</dbReference>
<feature type="region of interest" description="Disordered" evidence="1">
    <location>
        <begin position="495"/>
        <end position="524"/>
    </location>
</feature>
<dbReference type="AlphaFoldDB" id="A0A5J4YLF2"/>
<accession>A0A5J4YLF2</accession>